<dbReference type="PROSITE" id="PS51059">
    <property type="entry name" value="PARP_CATALYTIC"/>
    <property type="match status" value="1"/>
</dbReference>
<dbReference type="EC" id="2.4.2.-" evidence="1"/>
<dbReference type="Proteomes" id="UP000075901">
    <property type="component" value="Unassembled WGS sequence"/>
</dbReference>
<dbReference type="GO" id="GO:1990404">
    <property type="term" value="F:NAD+-protein mono-ADP-ribosyltransferase activity"/>
    <property type="evidence" value="ECO:0007669"/>
    <property type="project" value="TreeGrafter"/>
</dbReference>
<dbReference type="PANTHER" id="PTHR45740:SF17">
    <property type="entry name" value="POLY [ADP-RIBOSE] POLYMERASE TANKYRASE-2-LIKE"/>
    <property type="match status" value="1"/>
</dbReference>
<reference evidence="5" key="1">
    <citation type="submission" date="2013-09" db="EMBL/GenBank/DDBJ databases">
        <title>The Genome Sequence of Anopheles maculatus species B.</title>
        <authorList>
            <consortium name="The Broad Institute Genomics Platform"/>
            <person name="Neafsey D.E."/>
            <person name="Besansky N."/>
            <person name="Howell P."/>
            <person name="Walton C."/>
            <person name="Young S.K."/>
            <person name="Zeng Q."/>
            <person name="Gargeya S."/>
            <person name="Fitzgerald M."/>
            <person name="Haas B."/>
            <person name="Abouelleil A."/>
            <person name="Allen A.W."/>
            <person name="Alvarado L."/>
            <person name="Arachchi H.M."/>
            <person name="Berlin A.M."/>
            <person name="Chapman S.B."/>
            <person name="Gainer-Dewar J."/>
            <person name="Goldberg J."/>
            <person name="Griggs A."/>
            <person name="Gujja S."/>
            <person name="Hansen M."/>
            <person name="Howarth C."/>
            <person name="Imamovic A."/>
            <person name="Ireland A."/>
            <person name="Larimer J."/>
            <person name="McCowan C."/>
            <person name="Murphy C."/>
            <person name="Pearson M."/>
            <person name="Poon T.W."/>
            <person name="Priest M."/>
            <person name="Roberts A."/>
            <person name="Saif S."/>
            <person name="Shea T."/>
            <person name="Sisk P."/>
            <person name="Sykes S."/>
            <person name="Wortman J."/>
            <person name="Nusbaum C."/>
            <person name="Birren B."/>
        </authorList>
    </citation>
    <scope>NUCLEOTIDE SEQUENCE [LARGE SCALE GENOMIC DNA]</scope>
    <source>
        <strain evidence="5">maculatus3</strain>
    </source>
</reference>
<dbReference type="Gene3D" id="6.20.320.10">
    <property type="match status" value="1"/>
</dbReference>
<evidence type="ECO:0000313" key="5">
    <source>
        <dbReference type="Proteomes" id="UP000075901"/>
    </source>
</evidence>
<reference evidence="4" key="2">
    <citation type="submission" date="2020-05" db="UniProtKB">
        <authorList>
            <consortium name="EnsemblMetazoa"/>
        </authorList>
    </citation>
    <scope>IDENTIFICATION</scope>
    <source>
        <strain evidence="4">maculatus3</strain>
    </source>
</reference>
<feature type="domain" description="PARP catalytic" evidence="3">
    <location>
        <begin position="1"/>
        <end position="137"/>
    </location>
</feature>
<keyword evidence="1" id="KW-0328">Glycosyltransferase</keyword>
<name>A0A182SKF4_9DIPT</name>
<evidence type="ECO:0000259" key="3">
    <source>
        <dbReference type="PROSITE" id="PS51059"/>
    </source>
</evidence>
<dbReference type="PANTHER" id="PTHR45740">
    <property type="entry name" value="POLY [ADP-RIBOSE] POLYMERASE"/>
    <property type="match status" value="1"/>
</dbReference>
<protein>
    <recommendedName>
        <fullName evidence="1">Poly [ADP-ribose] polymerase</fullName>
        <shortName evidence="1">PARP</shortName>
        <ecNumber evidence="1">2.4.2.-</ecNumber>
    </recommendedName>
</protein>
<feature type="compositionally biased region" description="Low complexity" evidence="2">
    <location>
        <begin position="424"/>
        <end position="435"/>
    </location>
</feature>
<dbReference type="VEuPathDB" id="VectorBase:AMAM008543"/>
<keyword evidence="5" id="KW-1185">Reference proteome</keyword>
<feature type="region of interest" description="Disordered" evidence="2">
    <location>
        <begin position="402"/>
        <end position="435"/>
    </location>
</feature>
<keyword evidence="1" id="KW-0520">NAD</keyword>
<dbReference type="EnsemblMetazoa" id="AMAM008543-RA">
    <property type="protein sequence ID" value="AMAM008543-PA"/>
    <property type="gene ID" value="AMAM008543"/>
</dbReference>
<keyword evidence="1" id="KW-0808">Transferase</keyword>
<dbReference type="Pfam" id="PF00644">
    <property type="entry name" value="PARP"/>
    <property type="match status" value="1"/>
</dbReference>
<dbReference type="SUPFAM" id="SSF56399">
    <property type="entry name" value="ADP-ribosylation"/>
    <property type="match status" value="1"/>
</dbReference>
<evidence type="ECO:0000256" key="1">
    <source>
        <dbReference type="RuleBase" id="RU362114"/>
    </source>
</evidence>
<feature type="compositionally biased region" description="Polar residues" evidence="2">
    <location>
        <begin position="351"/>
        <end position="370"/>
    </location>
</feature>
<dbReference type="Gene3D" id="3.90.228.10">
    <property type="match status" value="1"/>
</dbReference>
<feature type="region of interest" description="Disordered" evidence="2">
    <location>
        <begin position="342"/>
        <end position="389"/>
    </location>
</feature>
<evidence type="ECO:0000256" key="2">
    <source>
        <dbReference type="SAM" id="MobiDB-lite"/>
    </source>
</evidence>
<dbReference type="AlphaFoldDB" id="A0A182SKF4"/>
<sequence length="504" mass="52633">MLFHGSPFINAIVQKGFDERHAYIGGMFGAGIYFAEHSSKSNQYVYGIGGGIGCPTHKDKSCYQCHRQLLLCRVALGKSFLQFSAMKMAHAPPGHHSVIGRPSAGGLHFPEYVVYRGEQAYPEYLITNISQNNNIVVSVVGGSSSVSGSGGSGGGTVGTSTGPISSGTLGGLITGGSGNNAGGGSTSDGNCCPTSAGSNFTRIRSTTRSTMAKATAVRVSTGKKFSQLLIITPAVAIDSNEHDDYHGPFNSSSLDSGCGGSSEGSLSDDLLDEDEQRRHRRRPTAGMVGDRRNNNSGTTQRLPPLLDANRERRDGGTSQQGSWRWCGLICSAVKCFRAAAATSTGSRRAQQDPSSRQPLTGTTVRYTTSEGVWGDASGGSGRRTGSSRFSNNHVYEYTIKSYHHPQRRSNSGTGSVTLPPTGGSRSESISSDTSVVSGLAETGILADHDHINNNSAVGNNNGNILSSSSAGGTGTIVITTTSSPGASSPAIGRVTERNNIMYKL</sequence>
<dbReference type="GO" id="GO:0003950">
    <property type="term" value="F:NAD+ poly-ADP-ribosyltransferase activity"/>
    <property type="evidence" value="ECO:0007669"/>
    <property type="project" value="UniProtKB-UniRule"/>
</dbReference>
<dbReference type="InterPro" id="IPR051712">
    <property type="entry name" value="ARTD-AVP"/>
</dbReference>
<evidence type="ECO:0000313" key="4">
    <source>
        <dbReference type="EnsemblMetazoa" id="AMAM008543-PA"/>
    </source>
</evidence>
<feature type="compositionally biased region" description="Polar residues" evidence="2">
    <location>
        <begin position="408"/>
        <end position="418"/>
    </location>
</feature>
<feature type="region of interest" description="Disordered" evidence="2">
    <location>
        <begin position="247"/>
        <end position="321"/>
    </location>
</feature>
<accession>A0A182SKF4</accession>
<organism evidence="4 5">
    <name type="scientific">Anopheles maculatus</name>
    <dbReference type="NCBI Taxonomy" id="74869"/>
    <lineage>
        <taxon>Eukaryota</taxon>
        <taxon>Metazoa</taxon>
        <taxon>Ecdysozoa</taxon>
        <taxon>Arthropoda</taxon>
        <taxon>Hexapoda</taxon>
        <taxon>Insecta</taxon>
        <taxon>Pterygota</taxon>
        <taxon>Neoptera</taxon>
        <taxon>Endopterygota</taxon>
        <taxon>Diptera</taxon>
        <taxon>Nematocera</taxon>
        <taxon>Culicoidea</taxon>
        <taxon>Culicidae</taxon>
        <taxon>Anophelinae</taxon>
        <taxon>Anopheles</taxon>
        <taxon>Anopheles maculatus group</taxon>
    </lineage>
</organism>
<dbReference type="GO" id="GO:0005634">
    <property type="term" value="C:nucleus"/>
    <property type="evidence" value="ECO:0007669"/>
    <property type="project" value="TreeGrafter"/>
</dbReference>
<proteinExistence type="predicted"/>
<dbReference type="InterPro" id="IPR012317">
    <property type="entry name" value="Poly(ADP-ribose)pol_cat_dom"/>
</dbReference>